<organism evidence="1 2">
    <name type="scientific">Stephania japonica</name>
    <dbReference type="NCBI Taxonomy" id="461633"/>
    <lineage>
        <taxon>Eukaryota</taxon>
        <taxon>Viridiplantae</taxon>
        <taxon>Streptophyta</taxon>
        <taxon>Embryophyta</taxon>
        <taxon>Tracheophyta</taxon>
        <taxon>Spermatophyta</taxon>
        <taxon>Magnoliopsida</taxon>
        <taxon>Ranunculales</taxon>
        <taxon>Menispermaceae</taxon>
        <taxon>Menispermoideae</taxon>
        <taxon>Cissampelideae</taxon>
        <taxon>Stephania</taxon>
    </lineage>
</organism>
<keyword evidence="2" id="KW-1185">Reference proteome</keyword>
<accession>A0AAP0NKL6</accession>
<dbReference type="EMBL" id="JBBNAE010000007">
    <property type="protein sequence ID" value="KAK9109929.1"/>
    <property type="molecule type" value="Genomic_DNA"/>
</dbReference>
<evidence type="ECO:0000313" key="2">
    <source>
        <dbReference type="Proteomes" id="UP001417504"/>
    </source>
</evidence>
<dbReference type="AlphaFoldDB" id="A0AAP0NKL6"/>
<evidence type="ECO:0000313" key="1">
    <source>
        <dbReference type="EMBL" id="KAK9109929.1"/>
    </source>
</evidence>
<dbReference type="Proteomes" id="UP001417504">
    <property type="component" value="Unassembled WGS sequence"/>
</dbReference>
<gene>
    <name evidence="1" type="ORF">Sjap_017989</name>
</gene>
<reference evidence="1 2" key="1">
    <citation type="submission" date="2024-01" db="EMBL/GenBank/DDBJ databases">
        <title>Genome assemblies of Stephania.</title>
        <authorList>
            <person name="Yang L."/>
        </authorList>
    </citation>
    <scope>NUCLEOTIDE SEQUENCE [LARGE SCALE GENOMIC DNA]</scope>
    <source>
        <strain evidence="1">QJT</strain>
        <tissue evidence="1">Leaf</tissue>
    </source>
</reference>
<comment type="caution">
    <text evidence="1">The sequence shown here is derived from an EMBL/GenBank/DDBJ whole genome shotgun (WGS) entry which is preliminary data.</text>
</comment>
<name>A0AAP0NKL6_9MAGN</name>
<sequence>MHDGTKSPEPLEELWTHGGIKYWTKWLVTLTPTEILMETNKQPPDWCGWSDTGGGSFRRSEENIHGDDYEDDNMKVVKVTQEGVNWVTE</sequence>
<proteinExistence type="predicted"/>
<protein>
    <submittedName>
        <fullName evidence="1">Uncharacterized protein</fullName>
    </submittedName>
</protein>